<dbReference type="Pfam" id="PF05050">
    <property type="entry name" value="Methyltransf_21"/>
    <property type="match status" value="1"/>
</dbReference>
<dbReference type="InterPro" id="IPR029063">
    <property type="entry name" value="SAM-dependent_MTases_sf"/>
</dbReference>
<dbReference type="PANTHER" id="PTHR34203:SF15">
    <property type="entry name" value="SLL1173 PROTEIN"/>
    <property type="match status" value="1"/>
</dbReference>
<reference evidence="2 3" key="1">
    <citation type="journal article" date="2018" name="Int. J. Syst. Evol. Microbiol.">
        <title>Adhaeribacter swui sp. nov., isolated from wet mud.</title>
        <authorList>
            <person name="Kim D.U."/>
            <person name="Kim K.W."/>
            <person name="Kang M.S."/>
            <person name="Kim J.Y."/>
            <person name="Jang J.H."/>
            <person name="Kim M.K."/>
        </authorList>
    </citation>
    <scope>NUCLEOTIDE SEQUENCE [LARGE SCALE GENOMIC DNA]</scope>
    <source>
        <strain evidence="2 3">KCTC 52873</strain>
    </source>
</reference>
<dbReference type="RefSeq" id="WP_185270222.1">
    <property type="nucleotide sequence ID" value="NZ_CP055156.1"/>
</dbReference>
<evidence type="ECO:0000313" key="3">
    <source>
        <dbReference type="Proteomes" id="UP000515237"/>
    </source>
</evidence>
<name>A0A7G7G9A5_9BACT</name>
<feature type="domain" description="Methyltransferase FkbM" evidence="1">
    <location>
        <begin position="98"/>
        <end position="266"/>
    </location>
</feature>
<dbReference type="EMBL" id="CP055156">
    <property type="protein sequence ID" value="QNF33739.1"/>
    <property type="molecule type" value="Genomic_DNA"/>
</dbReference>
<dbReference type="InterPro" id="IPR006342">
    <property type="entry name" value="FkbM_mtfrase"/>
</dbReference>
<dbReference type="KEGG" id="aswu:HUW51_13790"/>
<organism evidence="2 3">
    <name type="scientific">Adhaeribacter swui</name>
    <dbReference type="NCBI Taxonomy" id="2086471"/>
    <lineage>
        <taxon>Bacteria</taxon>
        <taxon>Pseudomonadati</taxon>
        <taxon>Bacteroidota</taxon>
        <taxon>Cytophagia</taxon>
        <taxon>Cytophagales</taxon>
        <taxon>Hymenobacteraceae</taxon>
        <taxon>Adhaeribacter</taxon>
    </lineage>
</organism>
<evidence type="ECO:0000259" key="1">
    <source>
        <dbReference type="Pfam" id="PF05050"/>
    </source>
</evidence>
<keyword evidence="2" id="KW-0489">Methyltransferase</keyword>
<dbReference type="PANTHER" id="PTHR34203">
    <property type="entry name" value="METHYLTRANSFERASE, FKBM FAMILY PROTEIN"/>
    <property type="match status" value="1"/>
</dbReference>
<proteinExistence type="predicted"/>
<dbReference type="Proteomes" id="UP000515237">
    <property type="component" value="Chromosome"/>
</dbReference>
<dbReference type="GO" id="GO:0008168">
    <property type="term" value="F:methyltransferase activity"/>
    <property type="evidence" value="ECO:0007669"/>
    <property type="project" value="UniProtKB-KW"/>
</dbReference>
<dbReference type="SUPFAM" id="SSF53335">
    <property type="entry name" value="S-adenosyl-L-methionine-dependent methyltransferases"/>
    <property type="match status" value="1"/>
</dbReference>
<accession>A0A7G7G9A5</accession>
<dbReference type="GO" id="GO:0032259">
    <property type="term" value="P:methylation"/>
    <property type="evidence" value="ECO:0007669"/>
    <property type="project" value="UniProtKB-KW"/>
</dbReference>
<dbReference type="NCBIfam" id="TIGR01444">
    <property type="entry name" value="fkbM_fam"/>
    <property type="match status" value="1"/>
</dbReference>
<evidence type="ECO:0000313" key="2">
    <source>
        <dbReference type="EMBL" id="QNF33739.1"/>
    </source>
</evidence>
<gene>
    <name evidence="2" type="ORF">HUW51_13790</name>
</gene>
<keyword evidence="3" id="KW-1185">Reference proteome</keyword>
<dbReference type="InterPro" id="IPR052514">
    <property type="entry name" value="SAM-dependent_MTase"/>
</dbReference>
<keyword evidence="2" id="KW-0808">Transferase</keyword>
<dbReference type="AlphaFoldDB" id="A0A7G7G9A5"/>
<dbReference type="Gene3D" id="3.40.50.150">
    <property type="entry name" value="Vaccinia Virus protein VP39"/>
    <property type="match status" value="1"/>
</dbReference>
<sequence length="302" mass="34421">MLLAQLQKVEEIATSSKVSRLLAHPYRYLKAIGYRQFLYPFLKKGWRVQAQTFWQEPFWVDLPAGTDIYLTGGKADESEIRLARYLIKTLKPYDTFIDVGSHFGYFSRLALQILKNTGSVVAVEPSKKTFALLQKNLAGYSRAIAVHCLIGAENSQKTFYEFPVNYSEYNTAFPEQFAEHGWYKKAAIDKYTLDCKTLDSLVAEHNLKPQIIKIDTEGSEHEVILGAQKLLTGNKTVALVMEYLSKARHNQAHVQATAILKNLGYLPFVINPDSTLTSCPDVEQHLEKTKRESDNIVYRYQN</sequence>
<protein>
    <submittedName>
        <fullName evidence="2">FkbM family methyltransferase</fullName>
    </submittedName>
</protein>